<evidence type="ECO:0000313" key="2">
    <source>
        <dbReference type="EMBL" id="CAK0808468.1"/>
    </source>
</evidence>
<feature type="region of interest" description="Disordered" evidence="1">
    <location>
        <begin position="1"/>
        <end position="47"/>
    </location>
</feature>
<proteinExistence type="predicted"/>
<evidence type="ECO:0000256" key="1">
    <source>
        <dbReference type="SAM" id="MobiDB-lite"/>
    </source>
</evidence>
<protein>
    <submittedName>
        <fullName evidence="2">Uncharacterized protein</fullName>
    </submittedName>
</protein>
<name>A0ABN9QQI4_9DINO</name>
<reference evidence="2" key="1">
    <citation type="submission" date="2023-10" db="EMBL/GenBank/DDBJ databases">
        <authorList>
            <person name="Chen Y."/>
            <person name="Shah S."/>
            <person name="Dougan E. K."/>
            <person name="Thang M."/>
            <person name="Chan C."/>
        </authorList>
    </citation>
    <scope>NUCLEOTIDE SEQUENCE [LARGE SCALE GENOMIC DNA]</scope>
</reference>
<feature type="compositionally biased region" description="Low complexity" evidence="1">
    <location>
        <begin position="1"/>
        <end position="25"/>
    </location>
</feature>
<comment type="caution">
    <text evidence="2">The sequence shown here is derived from an EMBL/GenBank/DDBJ whole genome shotgun (WGS) entry which is preliminary data.</text>
</comment>
<sequence length="164" mass="17647">MAVVEEPAGAEPAAAKGAGSCAPSGEESAREAPAKEASGSSEPKGAEGTYSTELVALLLNFLKEYYMDGQESKIRDMLTDISSEGPKPRELGRWGKISPKCVREAWGAFNVWKEDGNITMPAYYTSVTHNQELECVVVKKNPDQSLDLSSHPMDSVQHTASVVK</sequence>
<gene>
    <name evidence="2" type="ORF">PCOR1329_LOCUS14059</name>
</gene>
<organism evidence="2 3">
    <name type="scientific">Prorocentrum cordatum</name>
    <dbReference type="NCBI Taxonomy" id="2364126"/>
    <lineage>
        <taxon>Eukaryota</taxon>
        <taxon>Sar</taxon>
        <taxon>Alveolata</taxon>
        <taxon>Dinophyceae</taxon>
        <taxon>Prorocentrales</taxon>
        <taxon>Prorocentraceae</taxon>
        <taxon>Prorocentrum</taxon>
    </lineage>
</organism>
<dbReference type="EMBL" id="CAUYUJ010004180">
    <property type="protein sequence ID" value="CAK0808468.1"/>
    <property type="molecule type" value="Genomic_DNA"/>
</dbReference>
<keyword evidence="3" id="KW-1185">Reference proteome</keyword>
<accession>A0ABN9QQI4</accession>
<evidence type="ECO:0000313" key="3">
    <source>
        <dbReference type="Proteomes" id="UP001189429"/>
    </source>
</evidence>
<dbReference type="Proteomes" id="UP001189429">
    <property type="component" value="Unassembled WGS sequence"/>
</dbReference>
<feature type="non-terminal residue" evidence="2">
    <location>
        <position position="164"/>
    </location>
</feature>